<evidence type="ECO:0008006" key="9">
    <source>
        <dbReference type="Google" id="ProtNLM"/>
    </source>
</evidence>
<organism evidence="7 8">
    <name type="scientific">Tumebacillus avium</name>
    <dbReference type="NCBI Taxonomy" id="1903704"/>
    <lineage>
        <taxon>Bacteria</taxon>
        <taxon>Bacillati</taxon>
        <taxon>Bacillota</taxon>
        <taxon>Bacilli</taxon>
        <taxon>Bacillales</taxon>
        <taxon>Alicyclobacillaceae</taxon>
        <taxon>Tumebacillus</taxon>
    </lineage>
</organism>
<dbReference type="CDD" id="cd06171">
    <property type="entry name" value="Sigma70_r4"/>
    <property type="match status" value="1"/>
</dbReference>
<name>A0A1Y0IH96_9BACL</name>
<dbReference type="Proteomes" id="UP000195437">
    <property type="component" value="Chromosome"/>
</dbReference>
<evidence type="ECO:0000313" key="8">
    <source>
        <dbReference type="Proteomes" id="UP000195437"/>
    </source>
</evidence>
<sequence>MQGVSDQELIQRVTAGDSNSYRLLVERYQTLVYTIALRMVRDRTEAEDLTQEIFLKAYRTLDSFREEASFKTWICKIATNRCIDWRRKHVPRQEQTAKVEEAERIPADLEASPERVLLRQEQQNEVRGLLDEMPEKYRSILLMYHFQGMSYKDIAEVQEISPRTVETRLYRAKNMLRERLKGGKQMEHVSGDLIWKFLNGEEMPDEQLDFVALHTAECDLCAERLANMTELGEFVPEMLQVEMPGVGLVDRIMLEVEQYEREKAATAETGSVVPFRKPKVWTKRLELFTRVATAAVVTGFMVLGTAGQSYAEQVPVVGKTIAAVSNTGTWFADGTTRVYSELHYLFSVASFDLWK</sequence>
<dbReference type="InterPro" id="IPR013249">
    <property type="entry name" value="RNA_pol_sigma70_r4_t2"/>
</dbReference>
<dbReference type="Pfam" id="PF08281">
    <property type="entry name" value="Sigma70_r4_2"/>
    <property type="match status" value="1"/>
</dbReference>
<dbReference type="GO" id="GO:0003677">
    <property type="term" value="F:DNA binding"/>
    <property type="evidence" value="ECO:0007669"/>
    <property type="project" value="InterPro"/>
</dbReference>
<evidence type="ECO:0000256" key="3">
    <source>
        <dbReference type="ARBA" id="ARBA00023082"/>
    </source>
</evidence>
<evidence type="ECO:0000259" key="6">
    <source>
        <dbReference type="Pfam" id="PF08281"/>
    </source>
</evidence>
<evidence type="ECO:0000256" key="4">
    <source>
        <dbReference type="ARBA" id="ARBA00023163"/>
    </source>
</evidence>
<dbReference type="PANTHER" id="PTHR43133:SF51">
    <property type="entry name" value="RNA POLYMERASE SIGMA FACTOR"/>
    <property type="match status" value="1"/>
</dbReference>
<feature type="domain" description="RNA polymerase sigma factor 70 region 4 type 2" evidence="6">
    <location>
        <begin position="125"/>
        <end position="175"/>
    </location>
</feature>
<dbReference type="InterPro" id="IPR007627">
    <property type="entry name" value="RNA_pol_sigma70_r2"/>
</dbReference>
<dbReference type="OrthoDB" id="9785675at2"/>
<dbReference type="Gene3D" id="1.10.10.10">
    <property type="entry name" value="Winged helix-like DNA-binding domain superfamily/Winged helix DNA-binding domain"/>
    <property type="match status" value="1"/>
</dbReference>
<protein>
    <recommendedName>
        <fullName evidence="9">Sigma-70 family RNA polymerase sigma factor</fullName>
    </recommendedName>
</protein>
<dbReference type="KEGG" id="tum:CBW65_01370"/>
<evidence type="ECO:0000313" key="7">
    <source>
        <dbReference type="EMBL" id="ARU59852.1"/>
    </source>
</evidence>
<evidence type="ECO:0000256" key="1">
    <source>
        <dbReference type="ARBA" id="ARBA00010641"/>
    </source>
</evidence>
<proteinExistence type="inferred from homology"/>
<keyword evidence="3" id="KW-0731">Sigma factor</keyword>
<dbReference type="SUPFAM" id="SSF88946">
    <property type="entry name" value="Sigma2 domain of RNA polymerase sigma factors"/>
    <property type="match status" value="1"/>
</dbReference>
<dbReference type="InterPro" id="IPR039425">
    <property type="entry name" value="RNA_pol_sigma-70-like"/>
</dbReference>
<dbReference type="InterPro" id="IPR013325">
    <property type="entry name" value="RNA_pol_sigma_r2"/>
</dbReference>
<comment type="similarity">
    <text evidence="1">Belongs to the sigma-70 factor family. ECF subfamily.</text>
</comment>
<dbReference type="InterPro" id="IPR036388">
    <property type="entry name" value="WH-like_DNA-bd_sf"/>
</dbReference>
<dbReference type="InterPro" id="IPR014284">
    <property type="entry name" value="RNA_pol_sigma-70_dom"/>
</dbReference>
<dbReference type="GO" id="GO:0006352">
    <property type="term" value="P:DNA-templated transcription initiation"/>
    <property type="evidence" value="ECO:0007669"/>
    <property type="project" value="InterPro"/>
</dbReference>
<dbReference type="NCBIfam" id="TIGR02937">
    <property type="entry name" value="sigma70-ECF"/>
    <property type="match status" value="1"/>
</dbReference>
<dbReference type="PANTHER" id="PTHR43133">
    <property type="entry name" value="RNA POLYMERASE ECF-TYPE SIGMA FACTO"/>
    <property type="match status" value="1"/>
</dbReference>
<dbReference type="EMBL" id="CP021434">
    <property type="protein sequence ID" value="ARU59852.1"/>
    <property type="molecule type" value="Genomic_DNA"/>
</dbReference>
<dbReference type="AlphaFoldDB" id="A0A1Y0IH96"/>
<evidence type="ECO:0000259" key="5">
    <source>
        <dbReference type="Pfam" id="PF04542"/>
    </source>
</evidence>
<feature type="domain" description="RNA polymerase sigma-70 region 2" evidence="5">
    <location>
        <begin position="24"/>
        <end position="89"/>
    </location>
</feature>
<keyword evidence="2" id="KW-0805">Transcription regulation</keyword>
<reference evidence="8" key="1">
    <citation type="submission" date="2017-05" db="EMBL/GenBank/DDBJ databases">
        <authorList>
            <person name="Sung H."/>
        </authorList>
    </citation>
    <scope>NUCLEOTIDE SEQUENCE [LARGE SCALE GENOMIC DNA]</scope>
    <source>
        <strain evidence="8">AR23208</strain>
    </source>
</reference>
<keyword evidence="4" id="KW-0804">Transcription</keyword>
<accession>A0A1Y0IH96</accession>
<dbReference type="InterPro" id="IPR013324">
    <property type="entry name" value="RNA_pol_sigma_r3/r4-like"/>
</dbReference>
<dbReference type="Pfam" id="PF04542">
    <property type="entry name" value="Sigma70_r2"/>
    <property type="match status" value="1"/>
</dbReference>
<dbReference type="Gene3D" id="1.10.1740.10">
    <property type="match status" value="1"/>
</dbReference>
<dbReference type="GO" id="GO:0016987">
    <property type="term" value="F:sigma factor activity"/>
    <property type="evidence" value="ECO:0007669"/>
    <property type="project" value="UniProtKB-KW"/>
</dbReference>
<keyword evidence="8" id="KW-1185">Reference proteome</keyword>
<dbReference type="SUPFAM" id="SSF88659">
    <property type="entry name" value="Sigma3 and sigma4 domains of RNA polymerase sigma factors"/>
    <property type="match status" value="1"/>
</dbReference>
<dbReference type="RefSeq" id="WP_087455239.1">
    <property type="nucleotide sequence ID" value="NZ_CP021434.1"/>
</dbReference>
<evidence type="ECO:0000256" key="2">
    <source>
        <dbReference type="ARBA" id="ARBA00023015"/>
    </source>
</evidence>
<gene>
    <name evidence="7" type="ORF">CBW65_01370</name>
</gene>